<dbReference type="PANTHER" id="PTHR12780">
    <property type="entry name" value="RNA POLYMERASE III DNA DIRECTED , 39KD SUBUNIT-RELATED"/>
    <property type="match status" value="1"/>
</dbReference>
<protein>
    <submittedName>
        <fullName evidence="6">DNA-directed RNA polymerase III subunit RPC6</fullName>
    </submittedName>
</protein>
<comment type="caution">
    <text evidence="6">The sequence shown here is derived from an EMBL/GenBank/DDBJ whole genome shotgun (WGS) entry which is preliminary data.</text>
</comment>
<dbReference type="Proteomes" id="UP000485058">
    <property type="component" value="Unassembled WGS sequence"/>
</dbReference>
<proteinExistence type="inferred from homology"/>
<evidence type="ECO:0000256" key="3">
    <source>
        <dbReference type="ARBA" id="ARBA00022478"/>
    </source>
</evidence>
<organism evidence="6 7">
    <name type="scientific">Haematococcus lacustris</name>
    <name type="common">Green alga</name>
    <name type="synonym">Haematococcus pluvialis</name>
    <dbReference type="NCBI Taxonomy" id="44745"/>
    <lineage>
        <taxon>Eukaryota</taxon>
        <taxon>Viridiplantae</taxon>
        <taxon>Chlorophyta</taxon>
        <taxon>core chlorophytes</taxon>
        <taxon>Chlorophyceae</taxon>
        <taxon>CS clade</taxon>
        <taxon>Chlamydomonadales</taxon>
        <taxon>Haematococcaceae</taxon>
        <taxon>Haematococcus</taxon>
    </lineage>
</organism>
<feature type="non-terminal residue" evidence="6">
    <location>
        <position position="116"/>
    </location>
</feature>
<accession>A0A699ZM25</accession>
<gene>
    <name evidence="6" type="ORF">HaLaN_20806</name>
</gene>
<keyword evidence="3 6" id="KW-0240">DNA-directed RNA polymerase</keyword>
<dbReference type="AlphaFoldDB" id="A0A699ZM25"/>
<sequence>MSSKANEEAALEVIRRHAEAINKLLSSKRIQLYQVGPNKTTFYKELSAEESAKYKGLAADELMVYQTIQSSGSAGLWTKDMKTRTNLAQPHITKILKVLEGRRLVHPMCIHYVVWG</sequence>
<comment type="subcellular location">
    <subcellularLocation>
        <location evidence="1">Nucleus</location>
    </subcellularLocation>
</comment>
<keyword evidence="5" id="KW-0539">Nucleus</keyword>
<dbReference type="InterPro" id="IPR007832">
    <property type="entry name" value="RNA_pol_Rpc34"/>
</dbReference>
<dbReference type="InterPro" id="IPR036388">
    <property type="entry name" value="WH-like_DNA-bd_sf"/>
</dbReference>
<name>A0A699ZM25_HAELA</name>
<evidence type="ECO:0000313" key="6">
    <source>
        <dbReference type="EMBL" id="GFH23221.1"/>
    </source>
</evidence>
<dbReference type="InterPro" id="IPR016049">
    <property type="entry name" value="RNA_pol_Rpc34-like"/>
</dbReference>
<dbReference type="EMBL" id="BLLF01002220">
    <property type="protein sequence ID" value="GFH23221.1"/>
    <property type="molecule type" value="Genomic_DNA"/>
</dbReference>
<dbReference type="Gene3D" id="1.10.10.10">
    <property type="entry name" value="Winged helix-like DNA-binding domain superfamily/Winged helix DNA-binding domain"/>
    <property type="match status" value="1"/>
</dbReference>
<dbReference type="InterPro" id="IPR036390">
    <property type="entry name" value="WH_DNA-bd_sf"/>
</dbReference>
<dbReference type="GO" id="GO:0005666">
    <property type="term" value="C:RNA polymerase III complex"/>
    <property type="evidence" value="ECO:0007669"/>
    <property type="project" value="InterPro"/>
</dbReference>
<evidence type="ECO:0000256" key="2">
    <source>
        <dbReference type="ARBA" id="ARBA00011038"/>
    </source>
</evidence>
<dbReference type="SUPFAM" id="SSF46785">
    <property type="entry name" value="Winged helix' DNA-binding domain"/>
    <property type="match status" value="1"/>
</dbReference>
<feature type="non-terminal residue" evidence="6">
    <location>
        <position position="1"/>
    </location>
</feature>
<keyword evidence="4" id="KW-0804">Transcription</keyword>
<dbReference type="GO" id="GO:0006383">
    <property type="term" value="P:transcription by RNA polymerase III"/>
    <property type="evidence" value="ECO:0007669"/>
    <property type="project" value="InterPro"/>
</dbReference>
<evidence type="ECO:0000313" key="7">
    <source>
        <dbReference type="Proteomes" id="UP000485058"/>
    </source>
</evidence>
<dbReference type="Pfam" id="PF05158">
    <property type="entry name" value="RNA_pol_Rpc34"/>
    <property type="match status" value="1"/>
</dbReference>
<keyword evidence="7" id="KW-1185">Reference proteome</keyword>
<evidence type="ECO:0000256" key="4">
    <source>
        <dbReference type="ARBA" id="ARBA00023163"/>
    </source>
</evidence>
<evidence type="ECO:0000256" key="5">
    <source>
        <dbReference type="ARBA" id="ARBA00023242"/>
    </source>
</evidence>
<comment type="similarity">
    <text evidence="2">Belongs to the eukaryotic RPC34/RPC39 RNA polymerase subunit family.</text>
</comment>
<reference evidence="6 7" key="1">
    <citation type="submission" date="2020-02" db="EMBL/GenBank/DDBJ databases">
        <title>Draft genome sequence of Haematococcus lacustris strain NIES-144.</title>
        <authorList>
            <person name="Morimoto D."/>
            <person name="Nakagawa S."/>
            <person name="Yoshida T."/>
            <person name="Sawayama S."/>
        </authorList>
    </citation>
    <scope>NUCLEOTIDE SEQUENCE [LARGE SCALE GENOMIC DNA]</scope>
    <source>
        <strain evidence="6 7">NIES-144</strain>
    </source>
</reference>
<evidence type="ECO:0000256" key="1">
    <source>
        <dbReference type="ARBA" id="ARBA00004123"/>
    </source>
</evidence>